<dbReference type="KEGG" id="mon:G8E03_00175"/>
<evidence type="ECO:0000313" key="3">
    <source>
        <dbReference type="Proteomes" id="UP000500791"/>
    </source>
</evidence>
<dbReference type="Pfam" id="PF13795">
    <property type="entry name" value="HupE_UreJ_2"/>
    <property type="match status" value="1"/>
</dbReference>
<evidence type="ECO:0000313" key="2">
    <source>
        <dbReference type="EMBL" id="QIK39310.1"/>
    </source>
</evidence>
<accession>A0A6G7VHD9</accession>
<sequence length="370" mass="39538">MISILARILLLFTVLGIAPLNAHEMRPAVATLTSGPDTLELVIDFNLEAALAGISGEHEDTSDAPEADLYDTLRALPPQELEDMLREADIRFVQLDVGDTSVAFTVQSAAIPPVGNLEVARDSVITLIAPAPAATSAQMSWIADGGPAIIVVDGPDGEPVHQEFLSAGATSAAFDLTGAERQGLWPVLVNYGVHGFEHIIPKGLDHILFVVGLFLLAARVRPLLAQITAFTAAHTVTLALGTIGVINLPPSVVEPLIALSITYVCVENIFAHKMHWWRPVVVFLFGLLHGLGFAGVLGDVGLNGEHFFASLIAFNVGVEIGQLTVIALCFMAVGIWFRNKSWYRAAIVIPGSVIIGAIGFYWFLERTVLA</sequence>
<feature type="transmembrane region" description="Helical" evidence="1">
    <location>
        <begin position="282"/>
        <end position="302"/>
    </location>
</feature>
<dbReference type="RefSeq" id="WP_166187270.1">
    <property type="nucleotide sequence ID" value="NZ_CP049811.1"/>
</dbReference>
<feature type="transmembrane region" description="Helical" evidence="1">
    <location>
        <begin position="345"/>
        <end position="364"/>
    </location>
</feature>
<keyword evidence="1" id="KW-0812">Transmembrane</keyword>
<dbReference type="AlphaFoldDB" id="A0A6G7VHD9"/>
<keyword evidence="1" id="KW-0472">Membrane</keyword>
<organism evidence="2 3">
    <name type="scientific">Pontivivens nitratireducens</name>
    <dbReference type="NCBI Taxonomy" id="2758038"/>
    <lineage>
        <taxon>Bacteria</taxon>
        <taxon>Pseudomonadati</taxon>
        <taxon>Pseudomonadota</taxon>
        <taxon>Alphaproteobacteria</taxon>
        <taxon>Rhodobacterales</taxon>
        <taxon>Paracoccaceae</taxon>
        <taxon>Pontivivens</taxon>
    </lineage>
</organism>
<keyword evidence="3" id="KW-1185">Reference proteome</keyword>
<dbReference type="EMBL" id="CP049811">
    <property type="protein sequence ID" value="QIK39310.1"/>
    <property type="molecule type" value="Genomic_DNA"/>
</dbReference>
<keyword evidence="1" id="KW-1133">Transmembrane helix</keyword>
<feature type="transmembrane region" description="Helical" evidence="1">
    <location>
        <begin position="308"/>
        <end position="333"/>
    </location>
</feature>
<protein>
    <submittedName>
        <fullName evidence="2">HupE/UreJ family protein</fullName>
    </submittedName>
</protein>
<dbReference type="Proteomes" id="UP000500791">
    <property type="component" value="Chromosome"/>
</dbReference>
<reference evidence="2 3" key="1">
    <citation type="submission" date="2020-03" db="EMBL/GenBank/DDBJ databases">
        <title>Complete genome sequence of Monaibacterium sp. ALG8 with diverse plasmids.</title>
        <authorList>
            <person name="Sun C."/>
        </authorList>
    </citation>
    <scope>NUCLEOTIDE SEQUENCE [LARGE SCALE GENOMIC DNA]</scope>
    <source>
        <strain evidence="2 3">ALG8</strain>
    </source>
</reference>
<gene>
    <name evidence="2" type="ORF">G8E03_00175</name>
</gene>
<dbReference type="InterPro" id="IPR032809">
    <property type="entry name" value="Put_HupE_UreJ"/>
</dbReference>
<evidence type="ECO:0000256" key="1">
    <source>
        <dbReference type="SAM" id="Phobius"/>
    </source>
</evidence>
<proteinExistence type="predicted"/>
<name>A0A6G7VHD9_9RHOB</name>